<reference evidence="4" key="1">
    <citation type="journal article" date="2020" name="Nat. Commun.">
        <title>Genome assembly of wild tea tree DASZ reveals pedigree and selection history of tea varieties.</title>
        <authorList>
            <person name="Zhang W."/>
            <person name="Zhang Y."/>
            <person name="Qiu H."/>
            <person name="Guo Y."/>
            <person name="Wan H."/>
            <person name="Zhang X."/>
            <person name="Scossa F."/>
            <person name="Alseekh S."/>
            <person name="Zhang Q."/>
            <person name="Wang P."/>
            <person name="Xu L."/>
            <person name="Schmidt M.H."/>
            <person name="Jia X."/>
            <person name="Li D."/>
            <person name="Zhu A."/>
            <person name="Guo F."/>
            <person name="Chen W."/>
            <person name="Ni D."/>
            <person name="Usadel B."/>
            <person name="Fernie A.R."/>
            <person name="Wen W."/>
        </authorList>
    </citation>
    <scope>NUCLEOTIDE SEQUENCE [LARGE SCALE GENOMIC DNA]</scope>
    <source>
        <strain evidence="4">cv. G240</strain>
    </source>
</reference>
<evidence type="ECO:0000313" key="4">
    <source>
        <dbReference type="Proteomes" id="UP000593564"/>
    </source>
</evidence>
<dbReference type="PANTHER" id="PTHR32002:SF49">
    <property type="entry name" value="BILE ACID:SODIUM SYMPORTER_ARSENICAL RESISTANCE PROTEIN ACR3-RELATED"/>
    <property type="match status" value="1"/>
</dbReference>
<dbReference type="InterPro" id="IPR053793">
    <property type="entry name" value="PB1-like"/>
</dbReference>
<feature type="compositionally biased region" description="Polar residues" evidence="1">
    <location>
        <begin position="1"/>
        <end position="10"/>
    </location>
</feature>
<dbReference type="EMBL" id="JACBKZ010000010">
    <property type="protein sequence ID" value="KAF5940898.1"/>
    <property type="molecule type" value="Genomic_DNA"/>
</dbReference>
<dbReference type="PROSITE" id="PS51745">
    <property type="entry name" value="PB1"/>
    <property type="match status" value="1"/>
</dbReference>
<evidence type="ECO:0000313" key="3">
    <source>
        <dbReference type="EMBL" id="KAF5940898.1"/>
    </source>
</evidence>
<evidence type="ECO:0000256" key="1">
    <source>
        <dbReference type="SAM" id="MobiDB-lite"/>
    </source>
</evidence>
<dbReference type="PANTHER" id="PTHR32002">
    <property type="entry name" value="PROTEIN NLP8"/>
    <property type="match status" value="1"/>
</dbReference>
<dbReference type="SUPFAM" id="SSF54277">
    <property type="entry name" value="CAD &amp; PB1 domains"/>
    <property type="match status" value="1"/>
</dbReference>
<dbReference type="Pfam" id="PF00564">
    <property type="entry name" value="PB1"/>
    <property type="match status" value="1"/>
</dbReference>
<dbReference type="GO" id="GO:0003700">
    <property type="term" value="F:DNA-binding transcription factor activity"/>
    <property type="evidence" value="ECO:0007669"/>
    <property type="project" value="InterPro"/>
</dbReference>
<reference evidence="3 4" key="2">
    <citation type="submission" date="2020-07" db="EMBL/GenBank/DDBJ databases">
        <title>Genome assembly of wild tea tree DASZ reveals pedigree and selection history of tea varieties.</title>
        <authorList>
            <person name="Zhang W."/>
        </authorList>
    </citation>
    <scope>NUCLEOTIDE SEQUENCE [LARGE SCALE GENOMIC DNA]</scope>
    <source>
        <strain evidence="4">cv. G240</strain>
        <tissue evidence="3">Leaf</tissue>
    </source>
</reference>
<feature type="domain" description="PB1" evidence="2">
    <location>
        <begin position="164"/>
        <end position="244"/>
    </location>
</feature>
<organism evidence="3 4">
    <name type="scientific">Camellia sinensis</name>
    <name type="common">Tea plant</name>
    <name type="synonym">Thea sinensis</name>
    <dbReference type="NCBI Taxonomy" id="4442"/>
    <lineage>
        <taxon>Eukaryota</taxon>
        <taxon>Viridiplantae</taxon>
        <taxon>Streptophyta</taxon>
        <taxon>Embryophyta</taxon>
        <taxon>Tracheophyta</taxon>
        <taxon>Spermatophyta</taxon>
        <taxon>Magnoliopsida</taxon>
        <taxon>eudicotyledons</taxon>
        <taxon>Gunneridae</taxon>
        <taxon>Pentapetalae</taxon>
        <taxon>asterids</taxon>
        <taxon>Ericales</taxon>
        <taxon>Theaceae</taxon>
        <taxon>Camellia</taxon>
    </lineage>
</organism>
<name>A0A7J7GNB9_CAMSI</name>
<accession>A0A7J7GNB9</accession>
<dbReference type="InterPro" id="IPR045012">
    <property type="entry name" value="NLP"/>
</dbReference>
<proteinExistence type="predicted"/>
<feature type="region of interest" description="Disordered" evidence="1">
    <location>
        <begin position="1"/>
        <end position="25"/>
    </location>
</feature>
<sequence length="244" mass="27529">MVGHIQNQNGIVPKFIEGPNMSNTENRLNEKSLTTPNFQDSILGNYLAMDFSISSTYRESGETGVSSELPFQLKELTPSTAYPNPNAYVFTRPHISLREMPIENVGSSKDSRNFSTSAVGAFMEGHVFESSRTVHLCSDLVPMQTITTIHHTVPHLTEKQDIRTVTFKARYGDNIIKFHLSLQSEIIELKEEVTNRLGELGSFMVDYQDNDNEWILIGCDTDVWDCFELSSSSGDVVVRLWVRD</sequence>
<dbReference type="AlphaFoldDB" id="A0A7J7GNB9"/>
<protein>
    <recommendedName>
        <fullName evidence="2">PB1 domain-containing protein</fullName>
    </recommendedName>
</protein>
<dbReference type="SMART" id="SM00666">
    <property type="entry name" value="PB1"/>
    <property type="match status" value="1"/>
</dbReference>
<dbReference type="InterPro" id="IPR000270">
    <property type="entry name" value="PB1_dom"/>
</dbReference>
<dbReference type="Proteomes" id="UP000593564">
    <property type="component" value="Unassembled WGS sequence"/>
</dbReference>
<keyword evidence="4" id="KW-1185">Reference proteome</keyword>
<dbReference type="Gene3D" id="3.10.20.90">
    <property type="entry name" value="Phosphatidylinositol 3-kinase Catalytic Subunit, Chain A, domain 1"/>
    <property type="match status" value="1"/>
</dbReference>
<comment type="caution">
    <text evidence="3">The sequence shown here is derived from an EMBL/GenBank/DDBJ whole genome shotgun (WGS) entry which is preliminary data.</text>
</comment>
<gene>
    <name evidence="3" type="ORF">HYC85_022065</name>
</gene>
<evidence type="ECO:0000259" key="2">
    <source>
        <dbReference type="PROSITE" id="PS51745"/>
    </source>
</evidence>